<dbReference type="SUPFAM" id="SSF53098">
    <property type="entry name" value="Ribonuclease H-like"/>
    <property type="match status" value="1"/>
</dbReference>
<dbReference type="PANTHER" id="PTHR34605">
    <property type="entry name" value="PHAGE_INTEGRASE DOMAIN-CONTAINING PROTEIN"/>
    <property type="match status" value="1"/>
</dbReference>
<dbReference type="InterPro" id="IPR044730">
    <property type="entry name" value="RNase_H-like_dom_plant"/>
</dbReference>
<dbReference type="InterPro" id="IPR052925">
    <property type="entry name" value="Phage_Integrase-like_Recomb"/>
</dbReference>
<evidence type="ECO:0000256" key="2">
    <source>
        <dbReference type="ARBA" id="ARBA00023172"/>
    </source>
</evidence>
<dbReference type="EMBL" id="SGPL01000329">
    <property type="protein sequence ID" value="THH13733.1"/>
    <property type="molecule type" value="Genomic_DNA"/>
</dbReference>
<dbReference type="GO" id="GO:0006310">
    <property type="term" value="P:DNA recombination"/>
    <property type="evidence" value="ECO:0007669"/>
    <property type="project" value="UniProtKB-KW"/>
</dbReference>
<reference evidence="3 4" key="1">
    <citation type="submission" date="2019-02" db="EMBL/GenBank/DDBJ databases">
        <title>Genome sequencing of the rare red list fungi Bondarzewia mesenterica.</title>
        <authorList>
            <person name="Buettner E."/>
            <person name="Kellner H."/>
        </authorList>
    </citation>
    <scope>NUCLEOTIDE SEQUENCE [LARGE SCALE GENOMIC DNA]</scope>
    <source>
        <strain evidence="3 4">DSM 108281</strain>
    </source>
</reference>
<gene>
    <name evidence="3" type="ORF">EW146_g6528</name>
</gene>
<dbReference type="PANTHER" id="PTHR34605:SF4">
    <property type="entry name" value="DNA ADENINE METHYLTRANSFERASE"/>
    <property type="match status" value="1"/>
</dbReference>
<dbReference type="AlphaFoldDB" id="A0A4V3XEH8"/>
<evidence type="ECO:0000313" key="3">
    <source>
        <dbReference type="EMBL" id="THH13733.1"/>
    </source>
</evidence>
<keyword evidence="4" id="KW-1185">Reference proteome</keyword>
<dbReference type="Gene3D" id="1.10.443.10">
    <property type="entry name" value="Intergrase catalytic core"/>
    <property type="match status" value="1"/>
</dbReference>
<dbReference type="OrthoDB" id="198652at2759"/>
<dbReference type="InterPro" id="IPR011010">
    <property type="entry name" value="DNA_brk_join_enz"/>
</dbReference>
<dbReference type="InterPro" id="IPR013762">
    <property type="entry name" value="Integrase-like_cat_sf"/>
</dbReference>
<protein>
    <recommendedName>
        <fullName evidence="5">Tyr recombinase domain-containing protein</fullName>
    </recommendedName>
</protein>
<dbReference type="GO" id="GO:0015074">
    <property type="term" value="P:DNA integration"/>
    <property type="evidence" value="ECO:0007669"/>
    <property type="project" value="InterPro"/>
</dbReference>
<evidence type="ECO:0000256" key="1">
    <source>
        <dbReference type="ARBA" id="ARBA00023125"/>
    </source>
</evidence>
<dbReference type="SUPFAM" id="SSF56349">
    <property type="entry name" value="DNA breaking-rejoining enzymes"/>
    <property type="match status" value="1"/>
</dbReference>
<sequence>MHPLWQLKQVITFEGEHRVDRCNIIGNQKGGDLWCAFMSLVLWIAIFVRGISDLLAYVDDAFLWEFEDNIAWYAPYSKFLPQKQSDLLELWDELGIPHDCAKQIYGTPLLIIGFEVDAKLMKSLNVFPLLRPGLSLLYDKISNKLHPHQLVELSVGLSRELEWLASHIKRDDRTFFLDSVAWGVDDADIIIYGDASLLGLEKVRNRIFFYEALTVVCALQWATTLIPRPSRIIIFSDNSNTVDLFDTLRAKPVYNSLLRFTIDLLIHTGVDLRVLHIPGEMNSVADALSRGDHQRAIHLSSKQPHRLPWTTERLQRERAIAIGFSLERSSRLSYTSALNSYISFCHLHNFPLDPNPDTLSFFVVYMCHHIRPQSVESYLSGICNQLEPFFPHVCTAHKSPLVTRTLKGCKKQFNSPPSRKRPLSRSDLTMLLSSYSSSKNHDDLLFLALITTGFHALMRLGELVWPDNAALRDWRKVTLRSTVHILPHGFEFFLPYQKTDKFYEGDRIIVPMLRSPDDPVLPFIRYLQSRDHLHPVLPHLWTRLDGSIPTRSWFIHRLRQHFPNDVAGHSLHSGGATALAEDGVTPEFIQRAGRWSSDAFERYIRKHPFLLIALLFNTRLPTSHSH</sequence>
<accession>A0A4V3XEH8</accession>
<evidence type="ECO:0000313" key="4">
    <source>
        <dbReference type="Proteomes" id="UP000310158"/>
    </source>
</evidence>
<comment type="caution">
    <text evidence="3">The sequence shown here is derived from an EMBL/GenBank/DDBJ whole genome shotgun (WGS) entry which is preliminary data.</text>
</comment>
<proteinExistence type="predicted"/>
<dbReference type="Gene3D" id="1.10.150.130">
    <property type="match status" value="1"/>
</dbReference>
<dbReference type="InterPro" id="IPR012337">
    <property type="entry name" value="RNaseH-like_sf"/>
</dbReference>
<keyword evidence="2" id="KW-0233">DNA recombination</keyword>
<organism evidence="3 4">
    <name type="scientific">Bondarzewia mesenterica</name>
    <dbReference type="NCBI Taxonomy" id="1095465"/>
    <lineage>
        <taxon>Eukaryota</taxon>
        <taxon>Fungi</taxon>
        <taxon>Dikarya</taxon>
        <taxon>Basidiomycota</taxon>
        <taxon>Agaricomycotina</taxon>
        <taxon>Agaricomycetes</taxon>
        <taxon>Russulales</taxon>
        <taxon>Bondarzewiaceae</taxon>
        <taxon>Bondarzewia</taxon>
    </lineage>
</organism>
<keyword evidence="1" id="KW-0238">DNA-binding</keyword>
<dbReference type="CDD" id="cd06222">
    <property type="entry name" value="RNase_H_like"/>
    <property type="match status" value="1"/>
</dbReference>
<evidence type="ECO:0008006" key="5">
    <source>
        <dbReference type="Google" id="ProtNLM"/>
    </source>
</evidence>
<name>A0A4V3XEH8_9AGAM</name>
<dbReference type="InterPro" id="IPR010998">
    <property type="entry name" value="Integrase_recombinase_N"/>
</dbReference>
<dbReference type="GO" id="GO:0003677">
    <property type="term" value="F:DNA binding"/>
    <property type="evidence" value="ECO:0007669"/>
    <property type="project" value="UniProtKB-KW"/>
</dbReference>
<dbReference type="Proteomes" id="UP000310158">
    <property type="component" value="Unassembled WGS sequence"/>
</dbReference>
<dbReference type="SUPFAM" id="SSF47823">
    <property type="entry name" value="lambda integrase-like, N-terminal domain"/>
    <property type="match status" value="1"/>
</dbReference>